<keyword evidence="4" id="KW-0812">Transmembrane</keyword>
<dbReference type="CDD" id="cd05233">
    <property type="entry name" value="SDR_c"/>
    <property type="match status" value="1"/>
</dbReference>
<organism evidence="5 6">
    <name type="scientific">Coemansia spiralis</name>
    <dbReference type="NCBI Taxonomy" id="417178"/>
    <lineage>
        <taxon>Eukaryota</taxon>
        <taxon>Fungi</taxon>
        <taxon>Fungi incertae sedis</taxon>
        <taxon>Zoopagomycota</taxon>
        <taxon>Kickxellomycotina</taxon>
        <taxon>Kickxellomycetes</taxon>
        <taxon>Kickxellales</taxon>
        <taxon>Kickxellaceae</taxon>
        <taxon>Coemansia</taxon>
    </lineage>
</organism>
<dbReference type="InterPro" id="IPR002347">
    <property type="entry name" value="SDR_fam"/>
</dbReference>
<protein>
    <submittedName>
        <fullName evidence="5">Uncharacterized protein</fullName>
    </submittedName>
</protein>
<dbReference type="InterPro" id="IPR036291">
    <property type="entry name" value="NAD(P)-bd_dom_sf"/>
</dbReference>
<dbReference type="GO" id="GO:0016616">
    <property type="term" value="F:oxidoreductase activity, acting on the CH-OH group of donors, NAD or NADP as acceptor"/>
    <property type="evidence" value="ECO:0007669"/>
    <property type="project" value="TreeGrafter"/>
</dbReference>
<dbReference type="GO" id="GO:0005737">
    <property type="term" value="C:cytoplasm"/>
    <property type="evidence" value="ECO:0007669"/>
    <property type="project" value="TreeGrafter"/>
</dbReference>
<comment type="similarity">
    <text evidence="1 3">Belongs to the short-chain dehydrogenases/reductases (SDR) family.</text>
</comment>
<dbReference type="Gene3D" id="3.40.50.720">
    <property type="entry name" value="NAD(P)-binding Rossmann-like Domain"/>
    <property type="match status" value="1"/>
</dbReference>
<dbReference type="AlphaFoldDB" id="A0A9W8G6R0"/>
<evidence type="ECO:0000256" key="2">
    <source>
        <dbReference type="ARBA" id="ARBA00023002"/>
    </source>
</evidence>
<dbReference type="PRINTS" id="PR00080">
    <property type="entry name" value="SDRFAMILY"/>
</dbReference>
<dbReference type="SUPFAM" id="SSF51735">
    <property type="entry name" value="NAD(P)-binding Rossmann-fold domains"/>
    <property type="match status" value="1"/>
</dbReference>
<proteinExistence type="inferred from homology"/>
<evidence type="ECO:0000313" key="5">
    <source>
        <dbReference type="EMBL" id="KAJ2674391.1"/>
    </source>
</evidence>
<evidence type="ECO:0000256" key="4">
    <source>
        <dbReference type="SAM" id="Phobius"/>
    </source>
</evidence>
<reference evidence="5" key="1">
    <citation type="submission" date="2022-07" db="EMBL/GenBank/DDBJ databases">
        <title>Phylogenomic reconstructions and comparative analyses of Kickxellomycotina fungi.</title>
        <authorList>
            <person name="Reynolds N.K."/>
            <person name="Stajich J.E."/>
            <person name="Barry K."/>
            <person name="Grigoriev I.V."/>
            <person name="Crous P."/>
            <person name="Smith M.E."/>
        </authorList>
    </citation>
    <scope>NUCLEOTIDE SEQUENCE</scope>
    <source>
        <strain evidence="5">NRRL 3115</strain>
    </source>
</reference>
<sequence length="288" mass="31994">MFFSCKQKYDTTGKVALITGAMGAIGQQLAKRLVAKNMRVVLADIQQKGKGDAYANELNNGYKEPVAVYIKTDLSRKEDISLMFEQADRVFSQIDILINNAAIASPHTLYESESYDNISSMLSVNLLAPIETMRLFAEYINNHKDKPKGVVVNVASMGGLVPNRGGEVYGAAKAAIIHLTKASKFLMPQIRVSAIAPYYVKSPMVLNNPKLQNNKTVYPQLMLSIDQVCRTIERCIEDERGAGKVFATIGSWGYAHIRQFELVWIQVALLSMWALFTASIRSVFSRSD</sequence>
<evidence type="ECO:0000313" key="6">
    <source>
        <dbReference type="Proteomes" id="UP001151518"/>
    </source>
</evidence>
<evidence type="ECO:0000256" key="1">
    <source>
        <dbReference type="ARBA" id="ARBA00006484"/>
    </source>
</evidence>
<dbReference type="PRINTS" id="PR00081">
    <property type="entry name" value="GDHRDH"/>
</dbReference>
<keyword evidence="4" id="KW-1133">Transmembrane helix</keyword>
<keyword evidence="4" id="KW-0472">Membrane</keyword>
<dbReference type="Proteomes" id="UP001151518">
    <property type="component" value="Unassembled WGS sequence"/>
</dbReference>
<dbReference type="PANTHER" id="PTHR44229">
    <property type="entry name" value="15-HYDROXYPROSTAGLANDIN DEHYDROGENASE [NAD(+)]"/>
    <property type="match status" value="1"/>
</dbReference>
<evidence type="ECO:0000256" key="3">
    <source>
        <dbReference type="RuleBase" id="RU000363"/>
    </source>
</evidence>
<dbReference type="PANTHER" id="PTHR44229:SF4">
    <property type="entry name" value="15-HYDROXYPROSTAGLANDIN DEHYDROGENASE [NAD(+)]"/>
    <property type="match status" value="1"/>
</dbReference>
<feature type="transmembrane region" description="Helical" evidence="4">
    <location>
        <begin position="263"/>
        <end position="284"/>
    </location>
</feature>
<keyword evidence="2" id="KW-0560">Oxidoreductase</keyword>
<name>A0A9W8G6R0_9FUNG</name>
<comment type="caution">
    <text evidence="5">The sequence shown here is derived from an EMBL/GenBank/DDBJ whole genome shotgun (WGS) entry which is preliminary data.</text>
</comment>
<gene>
    <name evidence="5" type="ORF">GGI25_004331</name>
</gene>
<dbReference type="EMBL" id="JANBTW010000057">
    <property type="protein sequence ID" value="KAJ2674391.1"/>
    <property type="molecule type" value="Genomic_DNA"/>
</dbReference>
<dbReference type="Pfam" id="PF00106">
    <property type="entry name" value="adh_short"/>
    <property type="match status" value="1"/>
</dbReference>
<accession>A0A9W8G6R0</accession>
<dbReference type="OrthoDB" id="5840532at2759"/>